<gene>
    <name evidence="2" type="ORF">DFQ59_102583</name>
</gene>
<dbReference type="NCBIfam" id="TIGR00296">
    <property type="entry name" value="TIGR00296 family protein"/>
    <property type="match status" value="1"/>
</dbReference>
<dbReference type="Pfam" id="PF01871">
    <property type="entry name" value="AMMECR1"/>
    <property type="match status" value="1"/>
</dbReference>
<dbReference type="Proteomes" id="UP000252707">
    <property type="component" value="Unassembled WGS sequence"/>
</dbReference>
<comment type="caution">
    <text evidence="2">The sequence shown here is derived from an EMBL/GenBank/DDBJ whole genome shotgun (WGS) entry which is preliminary data.</text>
</comment>
<evidence type="ECO:0000259" key="1">
    <source>
        <dbReference type="PROSITE" id="PS51112"/>
    </source>
</evidence>
<dbReference type="InterPro" id="IPR027485">
    <property type="entry name" value="AMMECR1_N"/>
</dbReference>
<dbReference type="EMBL" id="QPJY01000002">
    <property type="protein sequence ID" value="RCX32223.1"/>
    <property type="molecule type" value="Genomic_DNA"/>
</dbReference>
<reference evidence="2 3" key="1">
    <citation type="submission" date="2018-07" db="EMBL/GenBank/DDBJ databases">
        <title>Genomic Encyclopedia of Type Strains, Phase IV (KMG-IV): sequencing the most valuable type-strain genomes for metagenomic binning, comparative biology and taxonomic classification.</title>
        <authorList>
            <person name="Goeker M."/>
        </authorList>
    </citation>
    <scope>NUCLEOTIDE SEQUENCE [LARGE SCALE GENOMIC DNA]</scope>
    <source>
        <strain evidence="2 3">DSM 26407</strain>
    </source>
</reference>
<dbReference type="PANTHER" id="PTHR13016:SF0">
    <property type="entry name" value="AMME SYNDROME CANDIDATE GENE 1 PROTEIN"/>
    <property type="match status" value="1"/>
</dbReference>
<sequence length="209" mass="23048">MAPMSSTEPGAVYSAADRRRLLELAARSIEHGLERGAPLSVDPQDYPETLQASRATFVTLEIGGQLRGCIGVLQAFRPLVVDVAQNTYAAAFEDPRFPGLRPAEFPRLEIHISVLSPAEPLRFSSEADLLDQIRPGIDGLILQDRGQRGTFLPSVWEQLPRPEQFLEHLKRKAGLPFGHWSDTLQVARYTTESFGATVTELFGDAPVRA</sequence>
<dbReference type="PROSITE" id="PS51112">
    <property type="entry name" value="AMMECR1"/>
    <property type="match status" value="1"/>
</dbReference>
<dbReference type="NCBIfam" id="TIGR04335">
    <property type="entry name" value="AmmeMemoSam_A"/>
    <property type="match status" value="1"/>
</dbReference>
<name>A0A369CEX6_9GAMM</name>
<evidence type="ECO:0000313" key="2">
    <source>
        <dbReference type="EMBL" id="RCX32223.1"/>
    </source>
</evidence>
<accession>A0A369CEX6</accession>
<keyword evidence="3" id="KW-1185">Reference proteome</keyword>
<evidence type="ECO:0000313" key="3">
    <source>
        <dbReference type="Proteomes" id="UP000252707"/>
    </source>
</evidence>
<dbReference type="InterPro" id="IPR002733">
    <property type="entry name" value="AMMECR1_domain"/>
</dbReference>
<dbReference type="InterPro" id="IPR023473">
    <property type="entry name" value="AMMECR1"/>
</dbReference>
<organism evidence="2 3">
    <name type="scientific">Thioalbus denitrificans</name>
    <dbReference type="NCBI Taxonomy" id="547122"/>
    <lineage>
        <taxon>Bacteria</taxon>
        <taxon>Pseudomonadati</taxon>
        <taxon>Pseudomonadota</taxon>
        <taxon>Gammaproteobacteria</taxon>
        <taxon>Chromatiales</taxon>
        <taxon>Ectothiorhodospiraceae</taxon>
        <taxon>Thioalbus</taxon>
    </lineage>
</organism>
<proteinExistence type="predicted"/>
<dbReference type="OrthoDB" id="9782820at2"/>
<feature type="domain" description="AMMECR1" evidence="1">
    <location>
        <begin position="16"/>
        <end position="205"/>
    </location>
</feature>
<dbReference type="AlphaFoldDB" id="A0A369CEX6"/>
<dbReference type="InterPro" id="IPR027623">
    <property type="entry name" value="AmmeMemoSam_A"/>
</dbReference>
<dbReference type="Gene3D" id="3.30.700.20">
    <property type="entry name" value="Hypothetical protein ph0010, domain 1"/>
    <property type="match status" value="1"/>
</dbReference>
<protein>
    <recommendedName>
        <fullName evidence="1">AMMECR1 domain-containing protein</fullName>
    </recommendedName>
</protein>
<dbReference type="InterPro" id="IPR036071">
    <property type="entry name" value="AMMECR1_dom_sf"/>
</dbReference>
<dbReference type="SUPFAM" id="SSF143447">
    <property type="entry name" value="AMMECR1-like"/>
    <property type="match status" value="1"/>
</dbReference>
<dbReference type="Gene3D" id="3.30.1490.150">
    <property type="entry name" value="Hypothetical protein ph0010, domain 2"/>
    <property type="match status" value="1"/>
</dbReference>
<dbReference type="PANTHER" id="PTHR13016">
    <property type="entry name" value="AMMECR1 HOMOLOG"/>
    <property type="match status" value="1"/>
</dbReference>